<dbReference type="EMBL" id="FNAH01000003">
    <property type="protein sequence ID" value="SDD96051.1"/>
    <property type="molecule type" value="Genomic_DNA"/>
</dbReference>
<feature type="signal peptide" evidence="1">
    <location>
        <begin position="1"/>
        <end position="20"/>
    </location>
</feature>
<name>A0A1G6Z0G6_9RHOB</name>
<evidence type="ECO:0000313" key="3">
    <source>
        <dbReference type="Proteomes" id="UP000199344"/>
    </source>
</evidence>
<proteinExistence type="predicted"/>
<reference evidence="2 3" key="1">
    <citation type="submission" date="2016-10" db="EMBL/GenBank/DDBJ databases">
        <authorList>
            <person name="de Groot N.N."/>
        </authorList>
    </citation>
    <scope>NUCLEOTIDE SEQUENCE [LARGE SCALE GENOMIC DNA]</scope>
    <source>
        <strain evidence="2 3">DSM 22220</strain>
    </source>
</reference>
<keyword evidence="3" id="KW-1185">Reference proteome</keyword>
<gene>
    <name evidence="2" type="ORF">SAMN05421538_103121</name>
</gene>
<dbReference type="OrthoDB" id="7691610at2"/>
<dbReference type="NCBIfam" id="NF035933">
    <property type="entry name" value="ESAT6_1"/>
    <property type="match status" value="1"/>
</dbReference>
<dbReference type="Proteomes" id="UP000199344">
    <property type="component" value="Unassembled WGS sequence"/>
</dbReference>
<dbReference type="AlphaFoldDB" id="A0A1G6Z0G6"/>
<evidence type="ECO:0000313" key="2">
    <source>
        <dbReference type="EMBL" id="SDD96051.1"/>
    </source>
</evidence>
<dbReference type="RefSeq" id="WP_090522165.1">
    <property type="nucleotide sequence ID" value="NZ_FNAH01000003.1"/>
</dbReference>
<evidence type="ECO:0008006" key="4">
    <source>
        <dbReference type="Google" id="ProtNLM"/>
    </source>
</evidence>
<accession>A0A1G6Z0G6</accession>
<feature type="chain" id="PRO_5011706727" description="HdeA/HdeB family protein" evidence="1">
    <location>
        <begin position="21"/>
        <end position="128"/>
    </location>
</feature>
<keyword evidence="1" id="KW-0732">Signal</keyword>
<protein>
    <recommendedName>
        <fullName evidence="4">HdeA/HdeB family protein</fullName>
    </recommendedName>
</protein>
<sequence>MFKTTALALGLALTAGLAHAQDGAAQDPDMAVSAARNQLGVLEYCQAQGHIDGAAIETQTELLAMMPAASDEAAAEEAYAKGQDGMVSAMGVEQSLADAASQQGADEAALCGQLASLVVQAGEQVPAE</sequence>
<evidence type="ECO:0000256" key="1">
    <source>
        <dbReference type="SAM" id="SignalP"/>
    </source>
</evidence>
<organism evidence="2 3">
    <name type="scientific">Paracoccus isoporae</name>
    <dbReference type="NCBI Taxonomy" id="591205"/>
    <lineage>
        <taxon>Bacteria</taxon>
        <taxon>Pseudomonadati</taxon>
        <taxon>Pseudomonadota</taxon>
        <taxon>Alphaproteobacteria</taxon>
        <taxon>Rhodobacterales</taxon>
        <taxon>Paracoccaceae</taxon>
        <taxon>Paracoccus</taxon>
    </lineage>
</organism>